<dbReference type="OrthoDB" id="3780530at2759"/>
<evidence type="ECO:0000259" key="2">
    <source>
        <dbReference type="PROSITE" id="PS51253"/>
    </source>
</evidence>
<name>A0A2V1D246_9PLEO</name>
<evidence type="ECO:0000313" key="3">
    <source>
        <dbReference type="EMBL" id="PVH91344.1"/>
    </source>
</evidence>
<evidence type="ECO:0000313" key="4">
    <source>
        <dbReference type="Proteomes" id="UP000244855"/>
    </source>
</evidence>
<organism evidence="3 4">
    <name type="scientific">Periconia macrospinosa</name>
    <dbReference type="NCBI Taxonomy" id="97972"/>
    <lineage>
        <taxon>Eukaryota</taxon>
        <taxon>Fungi</taxon>
        <taxon>Dikarya</taxon>
        <taxon>Ascomycota</taxon>
        <taxon>Pezizomycotina</taxon>
        <taxon>Dothideomycetes</taxon>
        <taxon>Pleosporomycetidae</taxon>
        <taxon>Pleosporales</taxon>
        <taxon>Massarineae</taxon>
        <taxon>Periconiaceae</taxon>
        <taxon>Periconia</taxon>
    </lineage>
</organism>
<dbReference type="InterPro" id="IPR006600">
    <property type="entry name" value="HTH_CenpB_DNA-bd_dom"/>
</dbReference>
<dbReference type="AlphaFoldDB" id="A0A2V1D246"/>
<dbReference type="PROSITE" id="PS51253">
    <property type="entry name" value="HTH_CENPB"/>
    <property type="match status" value="1"/>
</dbReference>
<dbReference type="EMBL" id="KZ805889">
    <property type="protein sequence ID" value="PVH91344.1"/>
    <property type="molecule type" value="Genomic_DNA"/>
</dbReference>
<gene>
    <name evidence="3" type="ORF">DM02DRAFT_546012</name>
</gene>
<feature type="non-terminal residue" evidence="3">
    <location>
        <position position="140"/>
    </location>
</feature>
<proteinExistence type="predicted"/>
<dbReference type="Proteomes" id="UP000244855">
    <property type="component" value="Unassembled WGS sequence"/>
</dbReference>
<feature type="domain" description="HTH CENPB-type" evidence="2">
    <location>
        <begin position="46"/>
        <end position="111"/>
    </location>
</feature>
<sequence>MEDALAYIDSLRPGTRWPYVKIAAQFGVERRQLARRHQGKSTSRKDYINNASKLSQQQEDYLVKYIQELTERRLPPTRSMIKNFAELVAGEPVSERWVSRFLATHHQRLLSKWNVCMDRNRHQADSVLKYTLYYELLQEK</sequence>
<keyword evidence="4" id="KW-1185">Reference proteome</keyword>
<keyword evidence="1" id="KW-0238">DNA-binding</keyword>
<dbReference type="Pfam" id="PF03221">
    <property type="entry name" value="HTH_Tnp_Tc5"/>
    <property type="match status" value="1"/>
</dbReference>
<protein>
    <recommendedName>
        <fullName evidence="2">HTH CENPB-type domain-containing protein</fullName>
    </recommendedName>
</protein>
<reference evidence="3 4" key="1">
    <citation type="journal article" date="2018" name="Sci. Rep.">
        <title>Comparative genomics provides insights into the lifestyle and reveals functional heterogeneity of dark septate endophytic fungi.</title>
        <authorList>
            <person name="Knapp D.G."/>
            <person name="Nemeth J.B."/>
            <person name="Barry K."/>
            <person name="Hainaut M."/>
            <person name="Henrissat B."/>
            <person name="Johnson J."/>
            <person name="Kuo A."/>
            <person name="Lim J.H.P."/>
            <person name="Lipzen A."/>
            <person name="Nolan M."/>
            <person name="Ohm R.A."/>
            <person name="Tamas L."/>
            <person name="Grigoriev I.V."/>
            <person name="Spatafora J.W."/>
            <person name="Nagy L.G."/>
            <person name="Kovacs G.M."/>
        </authorList>
    </citation>
    <scope>NUCLEOTIDE SEQUENCE [LARGE SCALE GENOMIC DNA]</scope>
    <source>
        <strain evidence="3 4">DSE2036</strain>
    </source>
</reference>
<accession>A0A2V1D246</accession>
<dbReference type="SMART" id="SM00674">
    <property type="entry name" value="CENPB"/>
    <property type="match status" value="1"/>
</dbReference>
<dbReference type="GO" id="GO:0003677">
    <property type="term" value="F:DNA binding"/>
    <property type="evidence" value="ECO:0007669"/>
    <property type="project" value="UniProtKB-KW"/>
</dbReference>
<evidence type="ECO:0000256" key="1">
    <source>
        <dbReference type="ARBA" id="ARBA00023125"/>
    </source>
</evidence>